<reference evidence="1" key="1">
    <citation type="submission" date="2020-02" db="EMBL/GenBank/DDBJ databases">
        <authorList>
            <person name="Meier V. D."/>
        </authorList>
    </citation>
    <scope>NUCLEOTIDE SEQUENCE</scope>
    <source>
        <strain evidence="1">AVDCRST_MAG93</strain>
    </source>
</reference>
<dbReference type="Gene3D" id="1.20.120.450">
    <property type="entry name" value="dinb family like domain"/>
    <property type="match status" value="1"/>
</dbReference>
<proteinExistence type="predicted"/>
<dbReference type="InterPro" id="IPR007061">
    <property type="entry name" value="MST-like"/>
</dbReference>
<name>A0A6J4IWY7_9CHLR</name>
<sequence>MHHTMGVRYWVLGIGDERGTDSGNRIWDMGYGGAVNGFGERIEGEKSFERAAMTTELSLYIEHLEQLRENIRDVLLGLTAEGLNWTPLTEDTNSLFQLAQHSAWNELWWIGTKLADRPFPYPWEGNEDLEGTGEDAADLLFWLDEAAATTNDVLGNLEPAALEEQRRLSSDNGVEQRNMRWIIVHVIEHHAEHIGQMRLMRQLWEATERGIG</sequence>
<dbReference type="AlphaFoldDB" id="A0A6J4IWY7"/>
<gene>
    <name evidence="1" type="ORF">AVDCRST_MAG93-2237</name>
</gene>
<dbReference type="InterPro" id="IPR034660">
    <property type="entry name" value="DinB/YfiT-like"/>
</dbReference>
<organism evidence="1">
    <name type="scientific">uncultured Chloroflexia bacterium</name>
    <dbReference type="NCBI Taxonomy" id="1672391"/>
    <lineage>
        <taxon>Bacteria</taxon>
        <taxon>Bacillati</taxon>
        <taxon>Chloroflexota</taxon>
        <taxon>Chloroflexia</taxon>
        <taxon>environmental samples</taxon>
    </lineage>
</organism>
<accession>A0A6J4IWY7</accession>
<dbReference type="SUPFAM" id="SSF109854">
    <property type="entry name" value="DinB/YfiT-like putative metalloenzymes"/>
    <property type="match status" value="1"/>
</dbReference>
<dbReference type="EMBL" id="CADCTR010000758">
    <property type="protein sequence ID" value="CAA9262278.1"/>
    <property type="molecule type" value="Genomic_DNA"/>
</dbReference>
<dbReference type="Pfam" id="PF04978">
    <property type="entry name" value="MST"/>
    <property type="match status" value="1"/>
</dbReference>
<evidence type="ECO:0008006" key="2">
    <source>
        <dbReference type="Google" id="ProtNLM"/>
    </source>
</evidence>
<protein>
    <recommendedName>
        <fullName evidence="2">DinB-like domain-containing protein</fullName>
    </recommendedName>
</protein>
<evidence type="ECO:0000313" key="1">
    <source>
        <dbReference type="EMBL" id="CAA9262278.1"/>
    </source>
</evidence>